<evidence type="ECO:0000313" key="2">
    <source>
        <dbReference type="EMBL" id="MFB9834765.1"/>
    </source>
</evidence>
<feature type="region of interest" description="Disordered" evidence="1">
    <location>
        <begin position="1"/>
        <end position="44"/>
    </location>
</feature>
<name>A0ABV5YI88_9ACTN</name>
<dbReference type="Proteomes" id="UP001589627">
    <property type="component" value="Unassembled WGS sequence"/>
</dbReference>
<sequence>MRPDRVGAPVSWPVGQNHLRRAAADRRITHPPEDADRPCALAEG</sequence>
<proteinExistence type="predicted"/>
<organism evidence="2 3">
    <name type="scientific">Actinoallomurus acaciae</name>
    <dbReference type="NCBI Taxonomy" id="502577"/>
    <lineage>
        <taxon>Bacteria</taxon>
        <taxon>Bacillati</taxon>
        <taxon>Actinomycetota</taxon>
        <taxon>Actinomycetes</taxon>
        <taxon>Streptosporangiales</taxon>
        <taxon>Thermomonosporaceae</taxon>
        <taxon>Actinoallomurus</taxon>
    </lineage>
</organism>
<reference evidence="2 3" key="1">
    <citation type="submission" date="2024-09" db="EMBL/GenBank/DDBJ databases">
        <authorList>
            <person name="Sun Q."/>
            <person name="Mori K."/>
        </authorList>
    </citation>
    <scope>NUCLEOTIDE SEQUENCE [LARGE SCALE GENOMIC DNA]</scope>
    <source>
        <strain evidence="2 3">TBRC 0563</strain>
    </source>
</reference>
<dbReference type="RefSeq" id="WP_378204997.1">
    <property type="nucleotide sequence ID" value="NZ_JBHLZP010000158.1"/>
</dbReference>
<keyword evidence="3" id="KW-1185">Reference proteome</keyword>
<evidence type="ECO:0000256" key="1">
    <source>
        <dbReference type="SAM" id="MobiDB-lite"/>
    </source>
</evidence>
<protein>
    <submittedName>
        <fullName evidence="2">Uncharacterized protein</fullName>
    </submittedName>
</protein>
<accession>A0ABV5YI88</accession>
<evidence type="ECO:0000313" key="3">
    <source>
        <dbReference type="Proteomes" id="UP001589627"/>
    </source>
</evidence>
<gene>
    <name evidence="2" type="ORF">ACFFNX_21490</name>
</gene>
<dbReference type="EMBL" id="JBHLZP010000158">
    <property type="protein sequence ID" value="MFB9834765.1"/>
    <property type="molecule type" value="Genomic_DNA"/>
</dbReference>
<comment type="caution">
    <text evidence="2">The sequence shown here is derived from an EMBL/GenBank/DDBJ whole genome shotgun (WGS) entry which is preliminary data.</text>
</comment>
<feature type="compositionally biased region" description="Basic and acidic residues" evidence="1">
    <location>
        <begin position="22"/>
        <end position="37"/>
    </location>
</feature>